<feature type="transmembrane region" description="Helical" evidence="7">
    <location>
        <begin position="141"/>
        <end position="158"/>
    </location>
</feature>
<dbReference type="InterPro" id="IPR036097">
    <property type="entry name" value="HisK_dim/P_sf"/>
</dbReference>
<feature type="domain" description="Histidine kinase" evidence="8">
    <location>
        <begin position="225"/>
        <end position="443"/>
    </location>
</feature>
<keyword evidence="4" id="KW-0808">Transferase</keyword>
<keyword evidence="7" id="KW-0472">Membrane</keyword>
<keyword evidence="7" id="KW-1133">Transmembrane helix</keyword>
<evidence type="ECO:0000259" key="8">
    <source>
        <dbReference type="PROSITE" id="PS50109"/>
    </source>
</evidence>
<dbReference type="Gene3D" id="3.30.565.10">
    <property type="entry name" value="Histidine kinase-like ATPase, C-terminal domain"/>
    <property type="match status" value="1"/>
</dbReference>
<keyword evidence="6" id="KW-0175">Coiled coil</keyword>
<sequence length="448" mass="49390">MADADALSEPIETERLRRFFAQNVRSLPTTLYPALAIWLFFWWVTRSPGCFAWAALIHGWQALRIHAGTRPEYQQAALADLQAAERRAVGHVVTFALLWGLAPWMLMPEQDHAQLSVMLLMLVGVMAGSANGLAFSLRAGLSFQATLGGLLMAWLLWQRTLTDTVLAVSTAVFTGTLMLMFRNQQRHLVQLIRARLEQAAQARTLAEQKAELERLHQERSRLFATASHDLRQPVQALNLQAQTLAQALDGQPQAAAARRIGDVTQSLSQTLDAILDLHQLDHVPAPAPGDRVDAEALLFEAAQLWRDIAERRGLSLRFHSLPGALHAPRITVQRMLYNLIDNALKYTRHGGVLVAVRQRQRACGPVLRLEVWDTGPGIAAEHQPQVFQAFFRAPAPAGQPPAPGLGLGLSAVQRVCRQLGWPLGFCSRPGRGSVFWLEVPAAQPPDGA</sequence>
<feature type="transmembrane region" description="Helical" evidence="7">
    <location>
        <begin position="164"/>
        <end position="181"/>
    </location>
</feature>
<proteinExistence type="predicted"/>
<keyword evidence="5" id="KW-0418">Kinase</keyword>
<dbReference type="Pfam" id="PF02518">
    <property type="entry name" value="HATPase_c"/>
    <property type="match status" value="1"/>
</dbReference>
<comment type="catalytic activity">
    <reaction evidence="1">
        <text>ATP + protein L-histidine = ADP + protein N-phospho-L-histidine.</text>
        <dbReference type="EC" id="2.7.13.3"/>
    </reaction>
</comment>
<evidence type="ECO:0000256" key="1">
    <source>
        <dbReference type="ARBA" id="ARBA00000085"/>
    </source>
</evidence>
<dbReference type="Pfam" id="PF00512">
    <property type="entry name" value="HisKA"/>
    <property type="match status" value="1"/>
</dbReference>
<name>A0ABQ6C8X0_9BURK</name>
<dbReference type="PRINTS" id="PR00344">
    <property type="entry name" value="BCTRLSENSOR"/>
</dbReference>
<evidence type="ECO:0000256" key="3">
    <source>
        <dbReference type="ARBA" id="ARBA00022553"/>
    </source>
</evidence>
<dbReference type="PANTHER" id="PTHR43047:SF9">
    <property type="entry name" value="HISTIDINE KINASE"/>
    <property type="match status" value="1"/>
</dbReference>
<accession>A0ABQ6C8X0</accession>
<organism evidence="9 10">
    <name type="scientific">Hydrogenophaga electricum</name>
    <dbReference type="NCBI Taxonomy" id="1230953"/>
    <lineage>
        <taxon>Bacteria</taxon>
        <taxon>Pseudomonadati</taxon>
        <taxon>Pseudomonadota</taxon>
        <taxon>Betaproteobacteria</taxon>
        <taxon>Burkholderiales</taxon>
        <taxon>Comamonadaceae</taxon>
        <taxon>Hydrogenophaga</taxon>
    </lineage>
</organism>
<dbReference type="PANTHER" id="PTHR43047">
    <property type="entry name" value="TWO-COMPONENT HISTIDINE PROTEIN KINASE"/>
    <property type="match status" value="1"/>
</dbReference>
<comment type="caution">
    <text evidence="9">The sequence shown here is derived from an EMBL/GenBank/DDBJ whole genome shotgun (WGS) entry which is preliminary data.</text>
</comment>
<reference evidence="10" key="1">
    <citation type="journal article" date="2019" name="Int. J. Syst. Evol. Microbiol.">
        <title>The Global Catalogue of Microorganisms (GCM) 10K type strain sequencing project: providing services to taxonomists for standard genome sequencing and annotation.</title>
        <authorList>
            <consortium name="The Broad Institute Genomics Platform"/>
            <consortium name="The Broad Institute Genome Sequencing Center for Infectious Disease"/>
            <person name="Wu L."/>
            <person name="Ma J."/>
        </authorList>
    </citation>
    <scope>NUCLEOTIDE SEQUENCE [LARGE SCALE GENOMIC DNA]</scope>
    <source>
        <strain evidence="10">NBRC 109341</strain>
    </source>
</reference>
<dbReference type="SMART" id="SM00388">
    <property type="entry name" value="HisKA"/>
    <property type="match status" value="1"/>
</dbReference>
<keyword evidence="7" id="KW-0812">Transmembrane</keyword>
<dbReference type="Proteomes" id="UP001156903">
    <property type="component" value="Unassembled WGS sequence"/>
</dbReference>
<keyword evidence="3" id="KW-0597">Phosphoprotein</keyword>
<evidence type="ECO:0000256" key="5">
    <source>
        <dbReference type="ARBA" id="ARBA00022777"/>
    </source>
</evidence>
<dbReference type="InterPro" id="IPR036890">
    <property type="entry name" value="HATPase_C_sf"/>
</dbReference>
<dbReference type="InterPro" id="IPR003594">
    <property type="entry name" value="HATPase_dom"/>
</dbReference>
<dbReference type="EC" id="2.7.13.3" evidence="2"/>
<dbReference type="CDD" id="cd00082">
    <property type="entry name" value="HisKA"/>
    <property type="match status" value="1"/>
</dbReference>
<protein>
    <recommendedName>
        <fullName evidence="2">histidine kinase</fullName>
        <ecNumber evidence="2">2.7.13.3</ecNumber>
    </recommendedName>
</protein>
<dbReference type="RefSeq" id="WP_284309417.1">
    <property type="nucleotide sequence ID" value="NZ_BSPB01000077.1"/>
</dbReference>
<evidence type="ECO:0000313" key="10">
    <source>
        <dbReference type="Proteomes" id="UP001156903"/>
    </source>
</evidence>
<dbReference type="InterPro" id="IPR004358">
    <property type="entry name" value="Sig_transdc_His_kin-like_C"/>
</dbReference>
<dbReference type="PROSITE" id="PS50109">
    <property type="entry name" value="HIS_KIN"/>
    <property type="match status" value="1"/>
</dbReference>
<dbReference type="InterPro" id="IPR003661">
    <property type="entry name" value="HisK_dim/P_dom"/>
</dbReference>
<evidence type="ECO:0000313" key="9">
    <source>
        <dbReference type="EMBL" id="GLS16738.1"/>
    </source>
</evidence>
<evidence type="ECO:0000256" key="4">
    <source>
        <dbReference type="ARBA" id="ARBA00022679"/>
    </source>
</evidence>
<feature type="transmembrane region" description="Helical" evidence="7">
    <location>
        <begin position="88"/>
        <end position="107"/>
    </location>
</feature>
<evidence type="ECO:0000256" key="7">
    <source>
        <dbReference type="SAM" id="Phobius"/>
    </source>
</evidence>
<dbReference type="SUPFAM" id="SSF47384">
    <property type="entry name" value="Homodimeric domain of signal transducing histidine kinase"/>
    <property type="match status" value="1"/>
</dbReference>
<dbReference type="CDD" id="cd00075">
    <property type="entry name" value="HATPase"/>
    <property type="match status" value="1"/>
</dbReference>
<gene>
    <name evidence="9" type="ORF">GCM10007935_41820</name>
</gene>
<feature type="coiled-coil region" evidence="6">
    <location>
        <begin position="198"/>
        <end position="225"/>
    </location>
</feature>
<evidence type="ECO:0000256" key="6">
    <source>
        <dbReference type="SAM" id="Coils"/>
    </source>
</evidence>
<dbReference type="SUPFAM" id="SSF55874">
    <property type="entry name" value="ATPase domain of HSP90 chaperone/DNA topoisomerase II/histidine kinase"/>
    <property type="match status" value="1"/>
</dbReference>
<keyword evidence="10" id="KW-1185">Reference proteome</keyword>
<dbReference type="InterPro" id="IPR005467">
    <property type="entry name" value="His_kinase_dom"/>
</dbReference>
<dbReference type="EMBL" id="BSPB01000077">
    <property type="protein sequence ID" value="GLS16738.1"/>
    <property type="molecule type" value="Genomic_DNA"/>
</dbReference>
<evidence type="ECO:0000256" key="2">
    <source>
        <dbReference type="ARBA" id="ARBA00012438"/>
    </source>
</evidence>
<dbReference type="SMART" id="SM00387">
    <property type="entry name" value="HATPase_c"/>
    <property type="match status" value="1"/>
</dbReference>
<dbReference type="Gene3D" id="1.10.287.130">
    <property type="match status" value="1"/>
</dbReference>